<keyword evidence="2" id="KW-0539">Nucleus</keyword>
<reference evidence="6" key="1">
    <citation type="journal article" date="2014" name="Genome Announc.">
        <title>Draft genome sequence of the formaldehyde-resistant fungus Byssochlamys spectabilis No. 5 (anamorph Paecilomyces variotii No. 5) (NBRC109023).</title>
        <authorList>
            <person name="Oka T."/>
            <person name="Ekino K."/>
            <person name="Fukuda K."/>
            <person name="Nomura Y."/>
        </authorList>
    </citation>
    <scope>NUCLEOTIDE SEQUENCE [LARGE SCALE GENOMIC DNA]</scope>
    <source>
        <strain evidence="6">No. 5 / NBRC 109023</strain>
    </source>
</reference>
<accession>V5FQA9</accession>
<evidence type="ECO:0000313" key="6">
    <source>
        <dbReference type="Proteomes" id="UP000018001"/>
    </source>
</evidence>
<name>V5FQA9_BYSSN</name>
<dbReference type="AlphaFoldDB" id="V5FQA9"/>
<dbReference type="FunCoup" id="V5FQA9">
    <property type="interactions" value="330"/>
</dbReference>
<dbReference type="GO" id="GO:0006396">
    <property type="term" value="P:RNA processing"/>
    <property type="evidence" value="ECO:0007669"/>
    <property type="project" value="TreeGrafter"/>
</dbReference>
<organism evidence="5 6">
    <name type="scientific">Byssochlamys spectabilis (strain No. 5 / NBRC 109023)</name>
    <name type="common">Paecilomyces variotii</name>
    <dbReference type="NCBI Taxonomy" id="1356009"/>
    <lineage>
        <taxon>Eukaryota</taxon>
        <taxon>Fungi</taxon>
        <taxon>Dikarya</taxon>
        <taxon>Ascomycota</taxon>
        <taxon>Pezizomycotina</taxon>
        <taxon>Eurotiomycetes</taxon>
        <taxon>Eurotiomycetidae</taxon>
        <taxon>Eurotiales</taxon>
        <taxon>Thermoascaceae</taxon>
        <taxon>Paecilomyces</taxon>
    </lineage>
</organism>
<dbReference type="InterPro" id="IPR014810">
    <property type="entry name" value="Fcf2_C"/>
</dbReference>
<dbReference type="InParanoid" id="V5FQA9"/>
<dbReference type="PANTHER" id="PTHR21686:SF12">
    <property type="entry name" value="DEOXYNUCLEOTIDYLTRANSFERASE TERMINAL-INTERACTING PROTEIN 2"/>
    <property type="match status" value="1"/>
</dbReference>
<comment type="subcellular location">
    <subcellularLocation>
        <location evidence="1">Nucleus</location>
        <location evidence="1">Nucleolus</location>
    </subcellularLocation>
</comment>
<dbReference type="HOGENOM" id="CLU_075129_1_0_1"/>
<dbReference type="InterPro" id="IPR039883">
    <property type="entry name" value="Fcf2/DNTTIP2"/>
</dbReference>
<feature type="domain" description="Fcf2 pre-rRNA processing C-terminal" evidence="4">
    <location>
        <begin position="105"/>
        <end position="197"/>
    </location>
</feature>
<dbReference type="GO" id="GO:0003723">
    <property type="term" value="F:RNA binding"/>
    <property type="evidence" value="ECO:0007669"/>
    <property type="project" value="TreeGrafter"/>
</dbReference>
<comment type="caution">
    <text evidence="5">The sequence shown here is derived from an EMBL/GenBank/DDBJ whole genome shotgun (WGS) entry which is preliminary data.</text>
</comment>
<dbReference type="Pfam" id="PF08698">
    <property type="entry name" value="Fcf2"/>
    <property type="match status" value="1"/>
</dbReference>
<dbReference type="PANTHER" id="PTHR21686">
    <property type="entry name" value="DEOXYNUCLEOTIDYLTRANSFERASE TERMINAL-INTERACTING PROTEIN 2"/>
    <property type="match status" value="1"/>
</dbReference>
<dbReference type="GO" id="GO:0005730">
    <property type="term" value="C:nucleolus"/>
    <property type="evidence" value="ECO:0007669"/>
    <property type="project" value="UniProtKB-SubCell"/>
</dbReference>
<dbReference type="OrthoDB" id="427886at2759"/>
<dbReference type="Proteomes" id="UP000018001">
    <property type="component" value="Unassembled WGS sequence"/>
</dbReference>
<sequence length="239" mass="26857">MEKQDQADILTDEDIEKLLSQAETRMRTTQTTVNGVTTVGKDASRPSWSSILKLDSCQTSSPYVHQQDEIATVDASRIIDRAQRQQAETVYSVEKAPSAQPKKDKQTAGSDWFDLPKTNLTPELKRDLQMIRMRSVLDPKRHYKKGTDEGTAPKFSQVGTVVEGPTEFLSSRIPKKERKRTFVGEAMAAERQSGRFTAKYRDIQAAKTSGPVLDLLDHVDFKKGPYLDHWSLSLAGYHA</sequence>
<feature type="region of interest" description="Disordered" evidence="3">
    <location>
        <begin position="84"/>
        <end position="114"/>
    </location>
</feature>
<protein>
    <submittedName>
        <fullName evidence="5">rRNA processing protein Fcf2</fullName>
    </submittedName>
</protein>
<gene>
    <name evidence="5" type="ORF">PVAR5_9015</name>
</gene>
<evidence type="ECO:0000256" key="1">
    <source>
        <dbReference type="ARBA" id="ARBA00004604"/>
    </source>
</evidence>
<evidence type="ECO:0000313" key="5">
    <source>
        <dbReference type="EMBL" id="GAE00275.1"/>
    </source>
</evidence>
<proteinExistence type="predicted"/>
<evidence type="ECO:0000259" key="4">
    <source>
        <dbReference type="Pfam" id="PF08698"/>
    </source>
</evidence>
<dbReference type="EMBL" id="BAUL01000437">
    <property type="protein sequence ID" value="GAE00275.1"/>
    <property type="molecule type" value="Genomic_DNA"/>
</dbReference>
<evidence type="ECO:0000256" key="3">
    <source>
        <dbReference type="SAM" id="MobiDB-lite"/>
    </source>
</evidence>
<dbReference type="eggNOG" id="KOG3100">
    <property type="taxonomic scope" value="Eukaryota"/>
</dbReference>
<keyword evidence="6" id="KW-1185">Reference proteome</keyword>
<evidence type="ECO:0000256" key="2">
    <source>
        <dbReference type="ARBA" id="ARBA00023242"/>
    </source>
</evidence>